<sequence>MALGALTVQLTLEGFNGHLHFFLKSFFLFGCSRKVSRQPEAYSLRPLQLLHHASASGGKTVAAVSPAVIVERAFSERLEARISREASSFEKSRETQASKPVGLASV</sequence>
<dbReference type="Proteomes" id="UP000095192">
    <property type="component" value="Unassembled WGS sequence"/>
</dbReference>
<name>A0A1D3CXY1_9EIME</name>
<dbReference type="EMBL" id="JROU02001540">
    <property type="protein sequence ID" value="OEH76058.1"/>
    <property type="molecule type" value="Genomic_DNA"/>
</dbReference>
<organism evidence="2 3">
    <name type="scientific">Cyclospora cayetanensis</name>
    <dbReference type="NCBI Taxonomy" id="88456"/>
    <lineage>
        <taxon>Eukaryota</taxon>
        <taxon>Sar</taxon>
        <taxon>Alveolata</taxon>
        <taxon>Apicomplexa</taxon>
        <taxon>Conoidasida</taxon>
        <taxon>Coccidia</taxon>
        <taxon>Eucoccidiorida</taxon>
        <taxon>Eimeriorina</taxon>
        <taxon>Eimeriidae</taxon>
        <taxon>Cyclospora</taxon>
    </lineage>
</organism>
<dbReference type="AlphaFoldDB" id="A0A1D3CXY1"/>
<dbReference type="VEuPathDB" id="ToxoDB:cyc_01195"/>
<evidence type="ECO:0000256" key="1">
    <source>
        <dbReference type="SAM" id="MobiDB-lite"/>
    </source>
</evidence>
<comment type="caution">
    <text evidence="2">The sequence shown here is derived from an EMBL/GenBank/DDBJ whole genome shotgun (WGS) entry which is preliminary data.</text>
</comment>
<gene>
    <name evidence="2" type="ORF">cyc_01195</name>
</gene>
<feature type="region of interest" description="Disordered" evidence="1">
    <location>
        <begin position="84"/>
        <end position="106"/>
    </location>
</feature>
<accession>A0A1D3CXY1</accession>
<proteinExistence type="predicted"/>
<evidence type="ECO:0000313" key="2">
    <source>
        <dbReference type="EMBL" id="OEH76058.1"/>
    </source>
</evidence>
<dbReference type="InParanoid" id="A0A1D3CXY1"/>
<evidence type="ECO:0000313" key="3">
    <source>
        <dbReference type="Proteomes" id="UP000095192"/>
    </source>
</evidence>
<protein>
    <submittedName>
        <fullName evidence="2">Uncharacterized protein</fullName>
    </submittedName>
</protein>
<keyword evidence="3" id="KW-1185">Reference proteome</keyword>
<feature type="compositionally biased region" description="Basic and acidic residues" evidence="1">
    <location>
        <begin position="84"/>
        <end position="96"/>
    </location>
</feature>
<reference evidence="2 3" key="1">
    <citation type="journal article" date="2016" name="BMC Genomics">
        <title>Comparative genomics reveals Cyclospora cayetanensis possesses coccidia-like metabolism and invasion components but unique surface antigens.</title>
        <authorList>
            <person name="Liu S."/>
            <person name="Wang L."/>
            <person name="Zheng H."/>
            <person name="Xu Z."/>
            <person name="Roellig D.M."/>
            <person name="Li N."/>
            <person name="Frace M.A."/>
            <person name="Tang K."/>
            <person name="Arrowood M.J."/>
            <person name="Moss D.M."/>
            <person name="Zhang L."/>
            <person name="Feng Y."/>
            <person name="Xiao L."/>
        </authorList>
    </citation>
    <scope>NUCLEOTIDE SEQUENCE [LARGE SCALE GENOMIC DNA]</scope>
    <source>
        <strain evidence="2 3">CHN_HEN01</strain>
    </source>
</reference>